<evidence type="ECO:0000313" key="14">
    <source>
        <dbReference type="EMBL" id="CAG9310767.1"/>
    </source>
</evidence>
<dbReference type="GO" id="GO:0140359">
    <property type="term" value="F:ABC-type transporter activity"/>
    <property type="evidence" value="ECO:0007669"/>
    <property type="project" value="InterPro"/>
</dbReference>
<keyword evidence="8 11" id="KW-1133">Transmembrane helix</keyword>
<dbReference type="GO" id="GO:0016887">
    <property type="term" value="F:ATP hydrolysis activity"/>
    <property type="evidence" value="ECO:0007669"/>
    <property type="project" value="InterPro"/>
</dbReference>
<keyword evidence="5" id="KW-0677">Repeat</keyword>
<dbReference type="InterPro" id="IPR003439">
    <property type="entry name" value="ABC_transporter-like_ATP-bd"/>
</dbReference>
<comment type="subcellular location">
    <subcellularLocation>
        <location evidence="1">Membrane</location>
        <topology evidence="1">Multi-pass membrane protein</topology>
    </subcellularLocation>
</comment>
<evidence type="ECO:0000256" key="10">
    <source>
        <dbReference type="SAM" id="Coils"/>
    </source>
</evidence>
<dbReference type="PANTHER" id="PTHR24223">
    <property type="entry name" value="ATP-BINDING CASSETTE SUB-FAMILY C"/>
    <property type="match status" value="1"/>
</dbReference>
<feature type="domain" description="ABC transporter" evidence="12">
    <location>
        <begin position="415"/>
        <end position="647"/>
    </location>
</feature>
<keyword evidence="4 11" id="KW-0812">Transmembrane</keyword>
<evidence type="ECO:0000256" key="8">
    <source>
        <dbReference type="ARBA" id="ARBA00022989"/>
    </source>
</evidence>
<evidence type="ECO:0000256" key="3">
    <source>
        <dbReference type="ARBA" id="ARBA00022448"/>
    </source>
</evidence>
<evidence type="ECO:0000256" key="6">
    <source>
        <dbReference type="ARBA" id="ARBA00022741"/>
    </source>
</evidence>
<dbReference type="InterPro" id="IPR050173">
    <property type="entry name" value="ABC_transporter_C-like"/>
</dbReference>
<feature type="transmembrane region" description="Helical" evidence="11">
    <location>
        <begin position="834"/>
        <end position="856"/>
    </location>
</feature>
<dbReference type="FunFam" id="3.40.50.300:FF:000973">
    <property type="entry name" value="Multidrug resistance-associated protein 4"/>
    <property type="match status" value="1"/>
</dbReference>
<feature type="coiled-coil region" evidence="10">
    <location>
        <begin position="649"/>
        <end position="683"/>
    </location>
</feature>
<dbReference type="PROSITE" id="PS50893">
    <property type="entry name" value="ABC_TRANSPORTER_2"/>
    <property type="match status" value="2"/>
</dbReference>
<keyword evidence="10" id="KW-0175">Coiled coil</keyword>
<proteinExistence type="inferred from homology"/>
<sequence length="1268" mass="143056">MDDIVKDSPAFSYDKSNIFKDLNLAWAFNPIRHWKLSKPGLTNMLEIPERVEIDKAVLLFENEWEKESKRPKPSFLKVVIRVVGWDILKSCLPGIISWNLGLIQAILVIFLIRFIKDSSYDSYAGALYVLAFAAVSLIAYFLNNLAFFRINLQSLRLKWIIPTLVYRKVLSTSNLVMTKGNARGNISNVIASEVDFLDGLLLFIYSLSIPTFFIGAFIIIGILLGPAGIIGLIILVFHLPIIMIAGSITGKFRGKAAFHSDRRVKMISNLIEGIRIVKLYGWEHPYLNLIFEERSAEIKQMINKLKVHSLSTMFGNGSVGLCTVITFLIYVYLGNTMENGVVFASLSIFMMTNVLVTGAGLHAVIMTFLIAMFMKRVTNTLLMKNKEENIYKLTKNHMITVKDANFVWGDNKGKIAAESTNKYNLETEKGLIENQNSNAFSLNNVNFKLKNGNLLIVVGPVGCGKSSLFMGILQEISLTSGKIGFNGSISYCEGDPWIISGTIRENILMGLDFDESLYRKVIFACALERDLENFKFGDNTMVGDRGITLSGGQKARISLARAVYTNRDIILLDDPLSAVDAEVSTHIFNYCIKDFLKNKTVILATHQVHLIPEADKILVLFEGNQVFCGNYQELQKNEEIKDVIGHLLNDDKEKESENGEVKIKEAETKENEKDNLLIQEEERASGKVPFKIYYKFFKLAFGWFLFILAIFLLLANQACMTAVSWWLAIWCDADDQKDPFYVWVYFIIIGCTYVATFTRSVLFGYGMLRGAKRIHNEGLESITKTKVSFFDKNPFGRLINRFSKDTLLMDEMLSSTTFELVVATTYLWGNLILLAIIAPPNIGVILIFFIYVTILAKKLAPITKDLRRIELVTKSPILSICNSSVHGVITIRSLNLQKKFINDMKNAITLNSKATLGYWLVLRFYQSYVELGSFVVAIFNVVIIVLYRDYIDPSLAAMTISLSISATGYISYWVFTLIETDNLMASPQRILEYANIEEEGVFENNENFVISQGKIEIKDLSMRYQENFPLVLQNLSFTIEPGQKVGIVGRTGAGKSSIMQILFRLVNPCNGTILIDSQDYMKSGLHQLRKQMSVIPQTPTIFLASFRDNLDPFREHSDEEIISVIEQTRLSSLLSSFSKGLETSLIGEGGNLSTGQKQLVCLARALIRKNKIIMMDEATANVDPETDRFIQTQIRKKFKTSTLLIIAHRLRTIIDTDLIIVMESGSCKEIGTPYELGNREDSLFRNLILHTGPVESQYLLKQLQSSEK</sequence>
<feature type="transmembrane region" description="Helical" evidence="11">
    <location>
        <begin position="95"/>
        <end position="115"/>
    </location>
</feature>
<dbReference type="Proteomes" id="UP001162131">
    <property type="component" value="Unassembled WGS sequence"/>
</dbReference>
<dbReference type="GO" id="GO:0005524">
    <property type="term" value="F:ATP binding"/>
    <property type="evidence" value="ECO:0007669"/>
    <property type="project" value="UniProtKB-KW"/>
</dbReference>
<evidence type="ECO:0000313" key="15">
    <source>
        <dbReference type="Proteomes" id="UP001162131"/>
    </source>
</evidence>
<evidence type="ECO:0000256" key="7">
    <source>
        <dbReference type="ARBA" id="ARBA00022840"/>
    </source>
</evidence>
<feature type="transmembrane region" description="Helical" evidence="11">
    <location>
        <begin position="954"/>
        <end position="975"/>
    </location>
</feature>
<dbReference type="InterPro" id="IPR017871">
    <property type="entry name" value="ABC_transporter-like_CS"/>
</dbReference>
<feature type="transmembrane region" description="Helical" evidence="11">
    <location>
        <begin position="200"/>
        <end position="223"/>
    </location>
</feature>
<dbReference type="SMART" id="SM00382">
    <property type="entry name" value="AAA"/>
    <property type="match status" value="2"/>
</dbReference>
<organism evidence="14 15">
    <name type="scientific">Blepharisma stoltei</name>
    <dbReference type="NCBI Taxonomy" id="1481888"/>
    <lineage>
        <taxon>Eukaryota</taxon>
        <taxon>Sar</taxon>
        <taxon>Alveolata</taxon>
        <taxon>Ciliophora</taxon>
        <taxon>Postciliodesmatophora</taxon>
        <taxon>Heterotrichea</taxon>
        <taxon>Heterotrichida</taxon>
        <taxon>Blepharismidae</taxon>
        <taxon>Blepharisma</taxon>
    </lineage>
</organism>
<evidence type="ECO:0000256" key="5">
    <source>
        <dbReference type="ARBA" id="ARBA00022737"/>
    </source>
</evidence>
<dbReference type="InterPro" id="IPR036640">
    <property type="entry name" value="ABC1_TM_sf"/>
</dbReference>
<dbReference type="EMBL" id="CAJZBQ010000002">
    <property type="protein sequence ID" value="CAG9310767.1"/>
    <property type="molecule type" value="Genomic_DNA"/>
</dbReference>
<dbReference type="InterPro" id="IPR044726">
    <property type="entry name" value="ABCC_6TM_D2"/>
</dbReference>
<dbReference type="PANTHER" id="PTHR24223:SF456">
    <property type="entry name" value="MULTIDRUG RESISTANCE-ASSOCIATED PROTEIN LETHAL(2)03659"/>
    <property type="match status" value="1"/>
</dbReference>
<feature type="transmembrane region" description="Helical" evidence="11">
    <location>
        <begin position="353"/>
        <end position="374"/>
    </location>
</feature>
<protein>
    <submittedName>
        <fullName evidence="14">Uncharacterized protein</fullName>
    </submittedName>
</protein>
<dbReference type="Pfam" id="PF00664">
    <property type="entry name" value="ABC_membrane"/>
    <property type="match status" value="2"/>
</dbReference>
<feature type="transmembrane region" description="Helical" evidence="11">
    <location>
        <begin position="127"/>
        <end position="148"/>
    </location>
</feature>
<evidence type="ECO:0000259" key="12">
    <source>
        <dbReference type="PROSITE" id="PS50893"/>
    </source>
</evidence>
<dbReference type="CDD" id="cd03250">
    <property type="entry name" value="ABCC_MRP_domain1"/>
    <property type="match status" value="1"/>
</dbReference>
<keyword evidence="15" id="KW-1185">Reference proteome</keyword>
<feature type="domain" description="ABC transmembrane type-1" evidence="13">
    <location>
        <begin position="100"/>
        <end position="351"/>
    </location>
</feature>
<evidence type="ECO:0000256" key="1">
    <source>
        <dbReference type="ARBA" id="ARBA00004141"/>
    </source>
</evidence>
<feature type="transmembrane region" description="Helical" evidence="11">
    <location>
        <begin position="740"/>
        <end position="765"/>
    </location>
</feature>
<accession>A0AAU9IB87</accession>
<dbReference type="CDD" id="cd18580">
    <property type="entry name" value="ABC_6TM_ABCC_D2"/>
    <property type="match status" value="1"/>
</dbReference>
<dbReference type="FunFam" id="3.40.50.300:FF:000163">
    <property type="entry name" value="Multidrug resistance-associated protein member 4"/>
    <property type="match status" value="1"/>
</dbReference>
<comment type="caution">
    <text evidence="14">The sequence shown here is derived from an EMBL/GenBank/DDBJ whole genome shotgun (WGS) entry which is preliminary data.</text>
</comment>
<feature type="transmembrane region" description="Helical" evidence="11">
    <location>
        <begin position="229"/>
        <end position="248"/>
    </location>
</feature>
<feature type="transmembrane region" description="Helical" evidence="11">
    <location>
        <begin position="313"/>
        <end position="333"/>
    </location>
</feature>
<dbReference type="Gene3D" id="1.20.1560.10">
    <property type="entry name" value="ABC transporter type 1, transmembrane domain"/>
    <property type="match status" value="2"/>
</dbReference>
<dbReference type="SUPFAM" id="SSF52540">
    <property type="entry name" value="P-loop containing nucleoside triphosphate hydrolases"/>
    <property type="match status" value="2"/>
</dbReference>
<feature type="domain" description="ABC transmembrane type-1" evidence="13">
    <location>
        <begin position="707"/>
        <end position="971"/>
    </location>
</feature>
<evidence type="ECO:0000259" key="13">
    <source>
        <dbReference type="PROSITE" id="PS50929"/>
    </source>
</evidence>
<reference evidence="14" key="1">
    <citation type="submission" date="2021-09" db="EMBL/GenBank/DDBJ databases">
        <authorList>
            <consortium name="AG Swart"/>
            <person name="Singh M."/>
            <person name="Singh A."/>
            <person name="Seah K."/>
            <person name="Emmerich C."/>
        </authorList>
    </citation>
    <scope>NUCLEOTIDE SEQUENCE</scope>
    <source>
        <strain evidence="14">ATCC30299</strain>
    </source>
</reference>
<keyword evidence="9 11" id="KW-0472">Membrane</keyword>
<dbReference type="InterPro" id="IPR011527">
    <property type="entry name" value="ABC1_TM_dom"/>
</dbReference>
<feature type="transmembrane region" description="Helical" evidence="11">
    <location>
        <begin position="928"/>
        <end position="947"/>
    </location>
</feature>
<dbReference type="InterPro" id="IPR003593">
    <property type="entry name" value="AAA+_ATPase"/>
</dbReference>
<name>A0AAU9IB87_9CILI</name>
<dbReference type="CDD" id="cd03244">
    <property type="entry name" value="ABCC_MRP_domain2"/>
    <property type="match status" value="1"/>
</dbReference>
<comment type="similarity">
    <text evidence="2">Belongs to the ABC transporter superfamily. ABCC family. Conjugate transporter (TC 3.A.1.208) subfamily.</text>
</comment>
<dbReference type="PROSITE" id="PS00211">
    <property type="entry name" value="ABC_TRANSPORTER_1"/>
    <property type="match status" value="1"/>
</dbReference>
<keyword evidence="7" id="KW-0067">ATP-binding</keyword>
<dbReference type="Pfam" id="PF00005">
    <property type="entry name" value="ABC_tran"/>
    <property type="match status" value="2"/>
</dbReference>
<dbReference type="SUPFAM" id="SSF90123">
    <property type="entry name" value="ABC transporter transmembrane region"/>
    <property type="match status" value="2"/>
</dbReference>
<gene>
    <name evidence="14" type="ORF">BSTOLATCC_MIC1607</name>
</gene>
<dbReference type="PROSITE" id="PS50929">
    <property type="entry name" value="ABC_TM1F"/>
    <property type="match status" value="2"/>
</dbReference>
<feature type="domain" description="ABC transporter" evidence="12">
    <location>
        <begin position="1015"/>
        <end position="1249"/>
    </location>
</feature>
<keyword evidence="6" id="KW-0547">Nucleotide-binding</keyword>
<dbReference type="InterPro" id="IPR027417">
    <property type="entry name" value="P-loop_NTPase"/>
</dbReference>
<dbReference type="Gene3D" id="3.40.50.300">
    <property type="entry name" value="P-loop containing nucleotide triphosphate hydrolases"/>
    <property type="match status" value="2"/>
</dbReference>
<evidence type="ECO:0000256" key="9">
    <source>
        <dbReference type="ARBA" id="ARBA00023136"/>
    </source>
</evidence>
<dbReference type="FunFam" id="1.20.1560.10:FF:000013">
    <property type="entry name" value="ABC transporter C family member 2"/>
    <property type="match status" value="1"/>
</dbReference>
<evidence type="ECO:0000256" key="11">
    <source>
        <dbReference type="SAM" id="Phobius"/>
    </source>
</evidence>
<dbReference type="GO" id="GO:0016020">
    <property type="term" value="C:membrane"/>
    <property type="evidence" value="ECO:0007669"/>
    <property type="project" value="UniProtKB-SubCell"/>
</dbReference>
<evidence type="ECO:0000256" key="2">
    <source>
        <dbReference type="ARBA" id="ARBA00009726"/>
    </source>
</evidence>
<feature type="transmembrane region" description="Helical" evidence="11">
    <location>
        <begin position="701"/>
        <end position="728"/>
    </location>
</feature>
<dbReference type="AlphaFoldDB" id="A0AAU9IB87"/>
<keyword evidence="3" id="KW-0813">Transport</keyword>
<evidence type="ECO:0000256" key="4">
    <source>
        <dbReference type="ARBA" id="ARBA00022692"/>
    </source>
</evidence>